<evidence type="ECO:0000313" key="2">
    <source>
        <dbReference type="EMBL" id="MFC5724107.1"/>
    </source>
</evidence>
<evidence type="ECO:0000313" key="3">
    <source>
        <dbReference type="Proteomes" id="UP001596083"/>
    </source>
</evidence>
<dbReference type="SMART" id="SM00530">
    <property type="entry name" value="HTH_XRE"/>
    <property type="match status" value="1"/>
</dbReference>
<dbReference type="InterPro" id="IPR010982">
    <property type="entry name" value="Lambda_DNA-bd_dom_sf"/>
</dbReference>
<protein>
    <submittedName>
        <fullName evidence="2">Scr1 family TA system antitoxin-like transcriptional regulator</fullName>
    </submittedName>
</protein>
<sequence>MPAVEPVDAYQRRKAELGAAIKERREAKRWTQAMLGKAIAVDHTYIAHFEKGRHVPRRDTARRIDKALEAGGVIFKLRDELDDNPDSPRWQRFLRSQSRASAICHVTNIVPAVLETPEHTRAALEHGLQFYGGSLEDKITYRAELRRTLRSPDPPHFGCILWESALQVVTGSSQVMREQLLHLIDRSHEAHVDLRILRFADSAGLVDTGTVVVWTRSNGTKQAWRDEAGSPGVFISDKRRVSNLALFYDQLRFHALGQEESRAFIRKTVEDLYPCRPNTLTCP</sequence>
<dbReference type="InterPro" id="IPR043917">
    <property type="entry name" value="DUF5753"/>
</dbReference>
<name>A0ABW0Z6S8_9ACTN</name>
<organism evidence="2 3">
    <name type="scientific">Streptomyces gamaensis</name>
    <dbReference type="NCBI Taxonomy" id="1763542"/>
    <lineage>
        <taxon>Bacteria</taxon>
        <taxon>Bacillati</taxon>
        <taxon>Actinomycetota</taxon>
        <taxon>Actinomycetes</taxon>
        <taxon>Kitasatosporales</taxon>
        <taxon>Streptomycetaceae</taxon>
        <taxon>Streptomyces</taxon>
    </lineage>
</organism>
<dbReference type="Pfam" id="PF19054">
    <property type="entry name" value="DUF5753"/>
    <property type="match status" value="1"/>
</dbReference>
<keyword evidence="3" id="KW-1185">Reference proteome</keyword>
<dbReference type="Gene3D" id="1.10.260.40">
    <property type="entry name" value="lambda repressor-like DNA-binding domains"/>
    <property type="match status" value="1"/>
</dbReference>
<dbReference type="PROSITE" id="PS50943">
    <property type="entry name" value="HTH_CROC1"/>
    <property type="match status" value="1"/>
</dbReference>
<feature type="domain" description="HTH cro/C1-type" evidence="1">
    <location>
        <begin position="21"/>
        <end position="69"/>
    </location>
</feature>
<accession>A0ABW0Z6S8</accession>
<dbReference type="RefSeq" id="WP_390320539.1">
    <property type="nucleotide sequence ID" value="NZ_JBHSPB010000024.1"/>
</dbReference>
<reference evidence="3" key="1">
    <citation type="journal article" date="2019" name="Int. J. Syst. Evol. Microbiol.">
        <title>The Global Catalogue of Microorganisms (GCM) 10K type strain sequencing project: providing services to taxonomists for standard genome sequencing and annotation.</title>
        <authorList>
            <consortium name="The Broad Institute Genomics Platform"/>
            <consortium name="The Broad Institute Genome Sequencing Center for Infectious Disease"/>
            <person name="Wu L."/>
            <person name="Ma J."/>
        </authorList>
    </citation>
    <scope>NUCLEOTIDE SEQUENCE [LARGE SCALE GENOMIC DNA]</scope>
    <source>
        <strain evidence="3">CGMCC 4.7304</strain>
    </source>
</reference>
<comment type="caution">
    <text evidence="2">The sequence shown here is derived from an EMBL/GenBank/DDBJ whole genome shotgun (WGS) entry which is preliminary data.</text>
</comment>
<dbReference type="SUPFAM" id="SSF47413">
    <property type="entry name" value="lambda repressor-like DNA-binding domains"/>
    <property type="match status" value="1"/>
</dbReference>
<dbReference type="Pfam" id="PF13560">
    <property type="entry name" value="HTH_31"/>
    <property type="match status" value="1"/>
</dbReference>
<dbReference type="CDD" id="cd00093">
    <property type="entry name" value="HTH_XRE"/>
    <property type="match status" value="1"/>
</dbReference>
<gene>
    <name evidence="2" type="ORF">ACFP1Z_28460</name>
</gene>
<dbReference type="InterPro" id="IPR001387">
    <property type="entry name" value="Cro/C1-type_HTH"/>
</dbReference>
<dbReference type="EMBL" id="JBHSPB010000024">
    <property type="protein sequence ID" value="MFC5724107.1"/>
    <property type="molecule type" value="Genomic_DNA"/>
</dbReference>
<dbReference type="Proteomes" id="UP001596083">
    <property type="component" value="Unassembled WGS sequence"/>
</dbReference>
<evidence type="ECO:0000259" key="1">
    <source>
        <dbReference type="PROSITE" id="PS50943"/>
    </source>
</evidence>
<proteinExistence type="predicted"/>